<dbReference type="FunFam" id="3.10.20.30:FF:000005">
    <property type="entry name" value="Threonine--tRNA ligase"/>
    <property type="match status" value="1"/>
</dbReference>
<dbReference type="Gene3D" id="3.10.20.30">
    <property type="match status" value="1"/>
</dbReference>
<keyword evidence="11 13" id="KW-0030">Aminoacyl-tRNA synthetase</keyword>
<evidence type="ECO:0000256" key="9">
    <source>
        <dbReference type="ARBA" id="ARBA00022884"/>
    </source>
</evidence>
<comment type="subcellular location">
    <subcellularLocation>
        <location evidence="13">Cytoplasm</location>
    </subcellularLocation>
</comment>
<feature type="binding site" evidence="13">
    <location>
        <position position="334"/>
    </location>
    <ligand>
        <name>Zn(2+)</name>
        <dbReference type="ChEBI" id="CHEBI:29105"/>
        <note>catalytic</note>
    </ligand>
</feature>
<proteinExistence type="inferred from homology"/>
<comment type="cofactor">
    <cofactor evidence="13">
        <name>Zn(2+)</name>
        <dbReference type="ChEBI" id="CHEBI:29105"/>
    </cofactor>
    <text evidence="13">Binds 1 zinc ion per subunit.</text>
</comment>
<keyword evidence="2 13" id="KW-0963">Cytoplasm</keyword>
<dbReference type="InterPro" id="IPR012676">
    <property type="entry name" value="TGS-like"/>
</dbReference>
<dbReference type="InterPro" id="IPR012947">
    <property type="entry name" value="tRNA_SAD"/>
</dbReference>
<dbReference type="PANTHER" id="PTHR11451">
    <property type="entry name" value="THREONINE-TRNA LIGASE"/>
    <property type="match status" value="1"/>
</dbReference>
<dbReference type="GO" id="GO:0006435">
    <property type="term" value="P:threonyl-tRNA aminoacylation"/>
    <property type="evidence" value="ECO:0007669"/>
    <property type="project" value="UniProtKB-UniRule"/>
</dbReference>
<dbReference type="InterPro" id="IPR002314">
    <property type="entry name" value="aa-tRNA-synt_IIb"/>
</dbReference>
<evidence type="ECO:0000313" key="18">
    <source>
        <dbReference type="Proteomes" id="UP000054698"/>
    </source>
</evidence>
<name>A0A0W0THH2_9GAMM</name>
<dbReference type="PANTHER" id="PTHR11451:SF44">
    <property type="entry name" value="THREONINE--TRNA LIGASE, CHLOROPLASTIC_MITOCHONDRIAL 2"/>
    <property type="match status" value="1"/>
</dbReference>
<comment type="subunit">
    <text evidence="13">Homodimer.</text>
</comment>
<dbReference type="RefSeq" id="WP_058447553.1">
    <property type="nucleotide sequence ID" value="NZ_CAAAHT010000006.1"/>
</dbReference>
<dbReference type="CDD" id="cd01667">
    <property type="entry name" value="TGS_ThrRS"/>
    <property type="match status" value="1"/>
</dbReference>
<evidence type="ECO:0000256" key="4">
    <source>
        <dbReference type="ARBA" id="ARBA00022598"/>
    </source>
</evidence>
<comment type="catalytic activity">
    <reaction evidence="12 13">
        <text>tRNA(Thr) + L-threonine + ATP = L-threonyl-tRNA(Thr) + AMP + diphosphate + H(+)</text>
        <dbReference type="Rhea" id="RHEA:24624"/>
        <dbReference type="Rhea" id="RHEA-COMP:9670"/>
        <dbReference type="Rhea" id="RHEA-COMP:9704"/>
        <dbReference type="ChEBI" id="CHEBI:15378"/>
        <dbReference type="ChEBI" id="CHEBI:30616"/>
        <dbReference type="ChEBI" id="CHEBI:33019"/>
        <dbReference type="ChEBI" id="CHEBI:57926"/>
        <dbReference type="ChEBI" id="CHEBI:78442"/>
        <dbReference type="ChEBI" id="CHEBI:78534"/>
        <dbReference type="ChEBI" id="CHEBI:456215"/>
        <dbReference type="EC" id="6.1.1.3"/>
    </reaction>
</comment>
<dbReference type="GO" id="GO:0000049">
    <property type="term" value="F:tRNA binding"/>
    <property type="evidence" value="ECO:0007669"/>
    <property type="project" value="UniProtKB-KW"/>
</dbReference>
<dbReference type="FunFam" id="3.40.50.800:FF:000001">
    <property type="entry name" value="Threonine--tRNA ligase"/>
    <property type="match status" value="1"/>
</dbReference>
<dbReference type="PROSITE" id="PS50862">
    <property type="entry name" value="AA_TRNA_LIGASE_II"/>
    <property type="match status" value="1"/>
</dbReference>
<dbReference type="GO" id="GO:0046872">
    <property type="term" value="F:metal ion binding"/>
    <property type="evidence" value="ECO:0007669"/>
    <property type="project" value="UniProtKB-KW"/>
</dbReference>
<reference evidence="17 19" key="2">
    <citation type="submission" date="2018-06" db="EMBL/GenBank/DDBJ databases">
        <authorList>
            <consortium name="Pathogen Informatics"/>
            <person name="Doyle S."/>
        </authorList>
    </citation>
    <scope>NUCLEOTIDE SEQUENCE [LARGE SCALE GENOMIC DNA]</scope>
    <source>
        <strain evidence="17 19">NCTC12022</strain>
    </source>
</reference>
<evidence type="ECO:0000313" key="17">
    <source>
        <dbReference type="EMBL" id="SPX61719.1"/>
    </source>
</evidence>
<dbReference type="InterPro" id="IPR012675">
    <property type="entry name" value="Beta-grasp_dom_sf"/>
</dbReference>
<dbReference type="SUPFAM" id="SSF81271">
    <property type="entry name" value="TGS-like"/>
    <property type="match status" value="1"/>
</dbReference>
<organism evidence="16 18">
    <name type="scientific">Legionella feeleii</name>
    <dbReference type="NCBI Taxonomy" id="453"/>
    <lineage>
        <taxon>Bacteria</taxon>
        <taxon>Pseudomonadati</taxon>
        <taxon>Pseudomonadota</taxon>
        <taxon>Gammaproteobacteria</taxon>
        <taxon>Legionellales</taxon>
        <taxon>Legionellaceae</taxon>
        <taxon>Legionella</taxon>
    </lineage>
</organism>
<dbReference type="SUPFAM" id="SSF55681">
    <property type="entry name" value="Class II aaRS and biotin synthetases"/>
    <property type="match status" value="1"/>
</dbReference>
<dbReference type="FunFam" id="3.30.54.20:FF:000002">
    <property type="entry name" value="Threonine--tRNA ligase"/>
    <property type="match status" value="1"/>
</dbReference>
<dbReference type="GO" id="GO:0005524">
    <property type="term" value="F:ATP binding"/>
    <property type="evidence" value="ECO:0007669"/>
    <property type="project" value="UniProtKB-UniRule"/>
</dbReference>
<keyword evidence="4 13" id="KW-0436">Ligase</keyword>
<dbReference type="PROSITE" id="PS51880">
    <property type="entry name" value="TGS"/>
    <property type="match status" value="1"/>
</dbReference>
<dbReference type="InterPro" id="IPR006195">
    <property type="entry name" value="aa-tRNA-synth_II"/>
</dbReference>
<evidence type="ECO:0000256" key="2">
    <source>
        <dbReference type="ARBA" id="ARBA00022490"/>
    </source>
</evidence>
<keyword evidence="10 13" id="KW-0648">Protein biosynthesis</keyword>
<keyword evidence="3 13" id="KW-0820">tRNA-binding</keyword>
<dbReference type="GO" id="GO:0004829">
    <property type="term" value="F:threonine-tRNA ligase activity"/>
    <property type="evidence" value="ECO:0007669"/>
    <property type="project" value="UniProtKB-UniRule"/>
</dbReference>
<dbReference type="InterPro" id="IPR004154">
    <property type="entry name" value="Anticodon-bd"/>
</dbReference>
<feature type="domain" description="TGS" evidence="15">
    <location>
        <begin position="1"/>
        <end position="61"/>
    </location>
</feature>
<dbReference type="PRINTS" id="PR01047">
    <property type="entry name" value="TRNASYNTHTHR"/>
</dbReference>
<dbReference type="Proteomes" id="UP000054698">
    <property type="component" value="Unassembled WGS sequence"/>
</dbReference>
<dbReference type="InterPro" id="IPR004095">
    <property type="entry name" value="TGS"/>
</dbReference>
<evidence type="ECO:0000256" key="11">
    <source>
        <dbReference type="ARBA" id="ARBA00023146"/>
    </source>
</evidence>
<feature type="region of interest" description="Catalytic" evidence="13">
    <location>
        <begin position="243"/>
        <end position="534"/>
    </location>
</feature>
<evidence type="ECO:0000313" key="16">
    <source>
        <dbReference type="EMBL" id="KTC95063.1"/>
    </source>
</evidence>
<dbReference type="Proteomes" id="UP000251942">
    <property type="component" value="Unassembled WGS sequence"/>
</dbReference>
<dbReference type="InterPro" id="IPR002320">
    <property type="entry name" value="Thr-tRNA-ligase_IIa"/>
</dbReference>
<comment type="similarity">
    <text evidence="1 13">Belongs to the class-II aminoacyl-tRNA synthetase family.</text>
</comment>
<gene>
    <name evidence="13 16" type="primary">thrS</name>
    <name evidence="16" type="ORF">Lfee_2727</name>
    <name evidence="17" type="ORF">NCTC12022_02468</name>
</gene>
<evidence type="ECO:0000256" key="12">
    <source>
        <dbReference type="ARBA" id="ARBA00049515"/>
    </source>
</evidence>
<dbReference type="FunFam" id="3.30.930.10:FF:000002">
    <property type="entry name" value="Threonine--tRNA ligase"/>
    <property type="match status" value="1"/>
</dbReference>
<evidence type="ECO:0000256" key="3">
    <source>
        <dbReference type="ARBA" id="ARBA00022555"/>
    </source>
</evidence>
<dbReference type="CDD" id="cd00771">
    <property type="entry name" value="ThrRS_core"/>
    <property type="match status" value="1"/>
</dbReference>
<evidence type="ECO:0000256" key="6">
    <source>
        <dbReference type="ARBA" id="ARBA00022741"/>
    </source>
</evidence>
<dbReference type="STRING" id="453.Lfee_2727"/>
<keyword evidence="9 13" id="KW-0694">RNA-binding</keyword>
<dbReference type="Pfam" id="PF03129">
    <property type="entry name" value="HGTP_anticodon"/>
    <property type="match status" value="1"/>
</dbReference>
<evidence type="ECO:0000256" key="8">
    <source>
        <dbReference type="ARBA" id="ARBA00022840"/>
    </source>
</evidence>
<dbReference type="HAMAP" id="MF_00184">
    <property type="entry name" value="Thr_tRNA_synth"/>
    <property type="match status" value="1"/>
</dbReference>
<feature type="domain" description="Aminoacyl-transfer RNA synthetases class-II family profile" evidence="14">
    <location>
        <begin position="257"/>
        <end position="534"/>
    </location>
</feature>
<dbReference type="InterPro" id="IPR036621">
    <property type="entry name" value="Anticodon-bd_dom_sf"/>
</dbReference>
<keyword evidence="6 13" id="KW-0547">Nucleotide-binding</keyword>
<dbReference type="Gene3D" id="3.30.930.10">
    <property type="entry name" value="Bira Bifunctional Protein, Domain 2"/>
    <property type="match status" value="1"/>
</dbReference>
<keyword evidence="8 13" id="KW-0067">ATP-binding</keyword>
<evidence type="ECO:0000256" key="13">
    <source>
        <dbReference type="HAMAP-Rule" id="MF_00184"/>
    </source>
</evidence>
<evidence type="ECO:0000256" key="10">
    <source>
        <dbReference type="ARBA" id="ARBA00022917"/>
    </source>
</evidence>
<dbReference type="FunFam" id="3.30.980.10:FF:000005">
    <property type="entry name" value="Threonyl-tRNA synthetase, mitochondrial"/>
    <property type="match status" value="1"/>
</dbReference>
<dbReference type="EC" id="6.1.1.3" evidence="13"/>
<dbReference type="SUPFAM" id="SSF52954">
    <property type="entry name" value="Class II aaRS ABD-related"/>
    <property type="match status" value="1"/>
</dbReference>
<evidence type="ECO:0000256" key="1">
    <source>
        <dbReference type="ARBA" id="ARBA00008226"/>
    </source>
</evidence>
<dbReference type="CDD" id="cd00860">
    <property type="entry name" value="ThrRS_anticodon"/>
    <property type="match status" value="1"/>
</dbReference>
<dbReference type="EMBL" id="UASS01000022">
    <property type="protein sequence ID" value="SPX61719.1"/>
    <property type="molecule type" value="Genomic_DNA"/>
</dbReference>
<evidence type="ECO:0000259" key="14">
    <source>
        <dbReference type="PROSITE" id="PS50862"/>
    </source>
</evidence>
<keyword evidence="7 13" id="KW-0862">Zinc</keyword>
<reference evidence="16 18" key="1">
    <citation type="submission" date="2015-11" db="EMBL/GenBank/DDBJ databases">
        <title>Genomic analysis of 38 Legionella species identifies large and diverse effector repertoires.</title>
        <authorList>
            <person name="Burstein D."/>
            <person name="Amaro F."/>
            <person name="Zusman T."/>
            <person name="Lifshitz Z."/>
            <person name="Cohen O."/>
            <person name="Gilbert J.A."/>
            <person name="Pupko T."/>
            <person name="Shuman H.A."/>
            <person name="Segal G."/>
        </authorList>
    </citation>
    <scope>NUCLEOTIDE SEQUENCE [LARGE SCALE GENOMIC DNA]</scope>
    <source>
        <strain evidence="16 18">WO-44C</strain>
    </source>
</reference>
<dbReference type="Pfam" id="PF02824">
    <property type="entry name" value="TGS"/>
    <property type="match status" value="1"/>
</dbReference>
<dbReference type="NCBIfam" id="TIGR00418">
    <property type="entry name" value="thrS"/>
    <property type="match status" value="1"/>
</dbReference>
<dbReference type="InterPro" id="IPR045864">
    <property type="entry name" value="aa-tRNA-synth_II/BPL/LPL"/>
</dbReference>
<dbReference type="SMART" id="SM00863">
    <property type="entry name" value="tRNA_SAD"/>
    <property type="match status" value="1"/>
</dbReference>
<dbReference type="SUPFAM" id="SSF55186">
    <property type="entry name" value="ThrRS/AlaRS common domain"/>
    <property type="match status" value="1"/>
</dbReference>
<sequence>MPNVKLPDGSVKHFEQPVTVYDVAQSISPGLAKAALAGRVDGRLVDTSYLMRDDCSLVIITEKQQEESLEVIRHSTAHLLAQAVKLLFPSAQVTIGPVIDDGFYYDFAFQRPFTPEDLERIEAKMEELAKADYPITRRVLPRDEAIAYFRNIGEEYKAKIIADIPEGEVLSLYKQGDFEDLCRGPHVPSTSYLKAFKLTKVAGAYWRGDARNEMLQRIYGTAWIDKKALADYLHRLEEAEKRDHRKLGKALDLFHFQEIAPGMVFWHPKGWIVYQLLEQYMRSRLYDFGYQEIKTPQLVDKVLWEKSGHWDNFRDEMFVTETENRQYAVKPMNCPCHVQVYNQGLRSYRDLPLRFSEFGNCHRCEPSGSLHGLMRVRNMVQDDAHIFCTEEQIQSEVAMMLELVQSVYTDFGFKEIKYRLALRPEKRVGSDAVWDKAEEALKLAMQSRGIEWVDAPGEGAFYGPKIECSLADCLGRIWQCGTIQVDFSMPDRLDAQYVAEDGSRQTPVMLHRAILGSFERFMGILIEHYAGRFPLWLAPTQVAVLTISDKQHDFAAKVTTILQKQGFRANFDLRNEKIGFKIREHTLQKVPYLLIIGDKEVENNSVAVRTREGVDLGVMNIDTICDTMRQEVGAKGRV</sequence>
<feature type="binding site" evidence="13">
    <location>
        <position position="385"/>
    </location>
    <ligand>
        <name>Zn(2+)</name>
        <dbReference type="ChEBI" id="CHEBI:29105"/>
        <note>catalytic</note>
    </ligand>
</feature>
<dbReference type="OrthoDB" id="9802304at2"/>
<dbReference type="EMBL" id="LNYB01000085">
    <property type="protein sequence ID" value="KTC95063.1"/>
    <property type="molecule type" value="Genomic_DNA"/>
</dbReference>
<dbReference type="PATRIC" id="fig|453.4.peg.2985"/>
<feature type="binding site" evidence="13">
    <location>
        <position position="511"/>
    </location>
    <ligand>
        <name>Zn(2+)</name>
        <dbReference type="ChEBI" id="CHEBI:29105"/>
        <note>catalytic</note>
    </ligand>
</feature>
<accession>A0A0W0THH2</accession>
<dbReference type="InterPro" id="IPR047246">
    <property type="entry name" value="ThrRS_anticodon"/>
</dbReference>
<keyword evidence="5 13" id="KW-0479">Metal-binding</keyword>
<dbReference type="Gene3D" id="3.30.54.20">
    <property type="match status" value="1"/>
</dbReference>
<dbReference type="Gene3D" id="3.30.980.10">
    <property type="entry name" value="Threonyl-trna Synthetase, Chain A, domain 2"/>
    <property type="match status" value="1"/>
</dbReference>
<dbReference type="InterPro" id="IPR018163">
    <property type="entry name" value="Thr/Ala-tRNA-synth_IIc_edit"/>
</dbReference>
<evidence type="ECO:0000313" key="19">
    <source>
        <dbReference type="Proteomes" id="UP000251942"/>
    </source>
</evidence>
<dbReference type="Pfam" id="PF00587">
    <property type="entry name" value="tRNA-synt_2b"/>
    <property type="match status" value="1"/>
</dbReference>
<evidence type="ECO:0000256" key="7">
    <source>
        <dbReference type="ARBA" id="ARBA00022833"/>
    </source>
</evidence>
<dbReference type="Pfam" id="PF07973">
    <property type="entry name" value="tRNA_SAD"/>
    <property type="match status" value="1"/>
</dbReference>
<evidence type="ECO:0000256" key="5">
    <source>
        <dbReference type="ARBA" id="ARBA00022723"/>
    </source>
</evidence>
<dbReference type="GO" id="GO:0005737">
    <property type="term" value="C:cytoplasm"/>
    <property type="evidence" value="ECO:0007669"/>
    <property type="project" value="UniProtKB-SubCell"/>
</dbReference>
<dbReference type="AlphaFoldDB" id="A0A0W0THH2"/>
<evidence type="ECO:0000259" key="15">
    <source>
        <dbReference type="PROSITE" id="PS51880"/>
    </source>
</evidence>
<keyword evidence="18" id="KW-1185">Reference proteome</keyword>
<dbReference type="Gene3D" id="3.40.50.800">
    <property type="entry name" value="Anticodon-binding domain"/>
    <property type="match status" value="1"/>
</dbReference>
<dbReference type="InterPro" id="IPR033728">
    <property type="entry name" value="ThrRS_core"/>
</dbReference>
<protein>
    <recommendedName>
        <fullName evidence="13">Threonine--tRNA ligase</fullName>
        <ecNumber evidence="13">6.1.1.3</ecNumber>
    </recommendedName>
    <alternativeName>
        <fullName evidence="13">Threonyl-tRNA synthetase</fullName>
        <shortName evidence="13">ThrRS</shortName>
    </alternativeName>
</protein>